<keyword evidence="1" id="KW-1133">Transmembrane helix</keyword>
<evidence type="ECO:0000256" key="1">
    <source>
        <dbReference type="SAM" id="Phobius"/>
    </source>
</evidence>
<dbReference type="Pfam" id="PF10011">
    <property type="entry name" value="DUF2254"/>
    <property type="match status" value="1"/>
</dbReference>
<comment type="caution">
    <text evidence="2">The sequence shown here is derived from an EMBL/GenBank/DDBJ whole genome shotgun (WGS) entry which is preliminary data.</text>
</comment>
<feature type="transmembrane region" description="Helical" evidence="1">
    <location>
        <begin position="20"/>
        <end position="41"/>
    </location>
</feature>
<dbReference type="EMBL" id="AQPN01000120">
    <property type="protein sequence ID" value="EOR93294.1"/>
    <property type="molecule type" value="Genomic_DNA"/>
</dbReference>
<dbReference type="STRING" id="1150600.ADIARSV_3559"/>
<reference evidence="2 3" key="1">
    <citation type="journal article" date="2013" name="Genome Announc.">
        <title>Draft Genome Sequence of Arcticibacter svalbardensis Strain MN12-7T, a Member of the Family Sphingobacteriaceae Isolated from an Arctic Soil Sample.</title>
        <authorList>
            <person name="Shivaji S."/>
            <person name="Ara S."/>
            <person name="Prasad S."/>
            <person name="Manasa B.P."/>
            <person name="Begum Z."/>
            <person name="Singh A."/>
            <person name="Kumar Pinnaka A."/>
        </authorList>
    </citation>
    <scope>NUCLEOTIDE SEQUENCE [LARGE SCALE GENOMIC DNA]</scope>
    <source>
        <strain evidence="2 3">MN12-7</strain>
    </source>
</reference>
<organism evidence="2 3">
    <name type="scientific">Arcticibacter svalbardensis MN12-7</name>
    <dbReference type="NCBI Taxonomy" id="1150600"/>
    <lineage>
        <taxon>Bacteria</taxon>
        <taxon>Pseudomonadati</taxon>
        <taxon>Bacteroidota</taxon>
        <taxon>Sphingobacteriia</taxon>
        <taxon>Sphingobacteriales</taxon>
        <taxon>Sphingobacteriaceae</taxon>
        <taxon>Arcticibacter</taxon>
    </lineage>
</organism>
<name>R9GWH7_9SPHI</name>
<dbReference type="Proteomes" id="UP000014174">
    <property type="component" value="Unassembled WGS sequence"/>
</dbReference>
<feature type="transmembrane region" description="Helical" evidence="1">
    <location>
        <begin position="68"/>
        <end position="91"/>
    </location>
</feature>
<dbReference type="eggNOG" id="COG4325">
    <property type="taxonomic scope" value="Bacteria"/>
</dbReference>
<sequence length="408" mass="46398">MFQMVLKWFRFTYNKIISSIAFIPAIIALSFLLLSFIMVQFDFSEAGKSIKSNAHWLSLKDASTARSIISTITGGIISLTVFSFSMVMILLNQAASQMSNRILDKLIGNRFQQTVLGFYIGTIVYALFLLSTIRDINSGIYVPAISTYLLIALSVIDIFLFVYFLHYVTQSVKYGTIIHKIHDITRKSLEKSCTIQSNTDIHLSQQEGTIINAYKSGIFQGFTYDGLLSFCKKQDIVIYFFYPSGTMVLQNNPLLGIKGKANLPEDLEKDLKSLIDIHRGQNIESTYYYGFRQLMEVAIKALSPGINDPGTAVLSLQALGDLLAFRVQNFPVTHIKDRDNVVRIIVKERTFEEIFEECIYPIWDYGKEDRLVLNELLHVLLQLQKQCEQPVIIKFLKIVQSALTEQNI</sequence>
<protein>
    <recommendedName>
        <fullName evidence="4">DUF2254 domain-containing protein</fullName>
    </recommendedName>
</protein>
<gene>
    <name evidence="2" type="ORF">ADIARSV_3559</name>
</gene>
<feature type="transmembrane region" description="Helical" evidence="1">
    <location>
        <begin position="111"/>
        <end position="133"/>
    </location>
</feature>
<evidence type="ECO:0000313" key="3">
    <source>
        <dbReference type="Proteomes" id="UP000014174"/>
    </source>
</evidence>
<dbReference type="InterPro" id="IPR018723">
    <property type="entry name" value="DUF2254_membrane"/>
</dbReference>
<keyword evidence="3" id="KW-1185">Reference proteome</keyword>
<dbReference type="OrthoDB" id="2955631at2"/>
<evidence type="ECO:0000313" key="2">
    <source>
        <dbReference type="EMBL" id="EOR93294.1"/>
    </source>
</evidence>
<keyword evidence="1" id="KW-0472">Membrane</keyword>
<proteinExistence type="predicted"/>
<accession>R9GWH7</accession>
<evidence type="ECO:0008006" key="4">
    <source>
        <dbReference type="Google" id="ProtNLM"/>
    </source>
</evidence>
<dbReference type="PATRIC" id="fig|1150600.3.peg.3527"/>
<dbReference type="AlphaFoldDB" id="R9GWH7"/>
<keyword evidence="1" id="KW-0812">Transmembrane</keyword>
<feature type="transmembrane region" description="Helical" evidence="1">
    <location>
        <begin position="145"/>
        <end position="165"/>
    </location>
</feature>